<comment type="similarity">
    <text evidence="2 8">Belongs to the pseudouridine synthase Pus10 family.</text>
</comment>
<dbReference type="GO" id="GO:0031119">
    <property type="term" value="P:tRNA pseudouridine synthesis"/>
    <property type="evidence" value="ECO:0007669"/>
    <property type="project" value="UniProtKB-UniRule"/>
</dbReference>
<keyword evidence="5 8" id="KW-0413">Isomerase</keyword>
<gene>
    <name evidence="8" type="primary">pus10</name>
    <name evidence="11" type="ORF">K9W45_08030</name>
</gene>
<evidence type="ECO:0000256" key="1">
    <source>
        <dbReference type="ARBA" id="ARBA00000385"/>
    </source>
</evidence>
<comment type="catalytic activity">
    <reaction evidence="6 8">
        <text>uridine(54) in tRNA = pseudouridine(54) in tRNA</text>
        <dbReference type="Rhea" id="RHEA:57876"/>
        <dbReference type="Rhea" id="RHEA-COMP:10193"/>
        <dbReference type="Rhea" id="RHEA-COMP:14141"/>
        <dbReference type="ChEBI" id="CHEBI:65314"/>
        <dbReference type="ChEBI" id="CHEBI:65315"/>
    </reaction>
</comment>
<organism evidence="11">
    <name type="scientific">Candidatus Heimdallarchaeum aukensis</name>
    <dbReference type="NCBI Taxonomy" id="2876573"/>
    <lineage>
        <taxon>Archaea</taxon>
        <taxon>Promethearchaeati</taxon>
        <taxon>Candidatus Heimdallarchaeota</taxon>
        <taxon>Candidatus Heimdallarchaeia (ex Rinke et al. 2021) (nom. nud.)</taxon>
        <taxon>Candidatus Heimdallarchaeales</taxon>
        <taxon>Candidatus Heimdallarchaeaceae</taxon>
        <taxon>Candidatus Heimdallarchaeum</taxon>
    </lineage>
</organism>
<evidence type="ECO:0000256" key="3">
    <source>
        <dbReference type="ARBA" id="ARBA00022694"/>
    </source>
</evidence>
<name>A0A9Y1FJU9_9ARCH</name>
<dbReference type="InterPro" id="IPR055174">
    <property type="entry name" value="Pus10_THUMP_arc"/>
</dbReference>
<dbReference type="FunFam" id="3.30.70.3190:FF:000001">
    <property type="entry name" value="tRNA pseudouridine synthase Pus10"/>
    <property type="match status" value="1"/>
</dbReference>
<dbReference type="SUPFAM" id="SSF55120">
    <property type="entry name" value="Pseudouridine synthase"/>
    <property type="match status" value="1"/>
</dbReference>
<feature type="domain" description="Pus10-like C-terminal" evidence="9">
    <location>
        <begin position="195"/>
        <end position="436"/>
    </location>
</feature>
<evidence type="ECO:0000259" key="9">
    <source>
        <dbReference type="Pfam" id="PF21238"/>
    </source>
</evidence>
<dbReference type="GO" id="GO:0160148">
    <property type="term" value="F:tRNA pseudouridine(55) synthase activity"/>
    <property type="evidence" value="ECO:0007669"/>
    <property type="project" value="UniProtKB-EC"/>
</dbReference>
<dbReference type="PANTHER" id="PTHR21568">
    <property type="entry name" value="TRNA PSEUDOURIDINE SYNTHASE PUS10"/>
    <property type="match status" value="1"/>
</dbReference>
<sequence length="439" mass="50539">MLDVLDKSKKILEEYALCDRCLGRQFSNLATGTTNKERGASIKLVLAMNSTLEKEQINIELLQNLSKTGAIFAKKTLKKIGCIPKETQKCYLCEGKLDELEDLVQKIVKAINEYEFESFLIGNVLDNSLYIKENKIKDKFGLHGTEYLKQEFNREIGKKINEITKKKTDFNTPEIIIECNPFSSKILEIKIRSVYIYGRYNKYVRTIPQTHWDCRNCKGKGCEKCNFTGKNYAESVEELMAKPVLELTKGEKAVLHGSGREDIDVRMLGSGRPFVLEVKKPKIRNIDLKKLEEQINKEANNKIKVNNLRISSKKEVIKLKTKSQQSTKIYKAIVEFENLVSDETIKKIEENLKDKTLNQKTPTRVKHRRADIIRKKRVYEVRCKRIDEKHVEAIITCEGGTYVKELISGDEGRTEPSFTEIAENKAECVELDVLEIKEQ</sequence>
<evidence type="ECO:0000256" key="8">
    <source>
        <dbReference type="HAMAP-Rule" id="MF_01893"/>
    </source>
</evidence>
<dbReference type="InterPro" id="IPR005912">
    <property type="entry name" value="Pus10"/>
</dbReference>
<comment type="function">
    <text evidence="7 8">Responsible for synthesis of pseudouridine from uracil-54 and uracil-55 in the psi GC loop of transfer RNAs.</text>
</comment>
<evidence type="ECO:0000256" key="4">
    <source>
        <dbReference type="ARBA" id="ARBA00022884"/>
    </source>
</evidence>
<dbReference type="AlphaFoldDB" id="A0A9Y1FJU9"/>
<dbReference type="Proteomes" id="UP001201020">
    <property type="component" value="Chromosome"/>
</dbReference>
<dbReference type="HAMAP" id="MF_01893">
    <property type="entry name" value="Pus10_arch"/>
    <property type="match status" value="1"/>
</dbReference>
<dbReference type="EC" id="5.4.99.25" evidence="8"/>
<proteinExistence type="inferred from homology"/>
<dbReference type="Gene3D" id="3.30.70.3190">
    <property type="match status" value="1"/>
</dbReference>
<feature type="domain" description="Pus10 THUMP" evidence="10">
    <location>
        <begin position="104"/>
        <end position="179"/>
    </location>
</feature>
<evidence type="ECO:0000313" key="11">
    <source>
        <dbReference type="EMBL" id="UJG39805.1"/>
    </source>
</evidence>
<dbReference type="InterPro" id="IPR048741">
    <property type="entry name" value="Pus10-like_C"/>
</dbReference>
<dbReference type="Pfam" id="PF21238">
    <property type="entry name" value="Pus10_C"/>
    <property type="match status" value="1"/>
</dbReference>
<dbReference type="GO" id="GO:0000049">
    <property type="term" value="F:tRNA binding"/>
    <property type="evidence" value="ECO:0007669"/>
    <property type="project" value="InterPro"/>
</dbReference>
<evidence type="ECO:0000256" key="5">
    <source>
        <dbReference type="ARBA" id="ARBA00023235"/>
    </source>
</evidence>
<dbReference type="NCBIfam" id="TIGR01213">
    <property type="entry name" value="pseudo_Pus10arc"/>
    <property type="match status" value="1"/>
</dbReference>
<dbReference type="Gene3D" id="3.30.70.2510">
    <property type="match status" value="1"/>
</dbReference>
<evidence type="ECO:0000259" key="10">
    <source>
        <dbReference type="Pfam" id="PF22023"/>
    </source>
</evidence>
<keyword evidence="4 8" id="KW-0694">RNA-binding</keyword>
<evidence type="ECO:0000256" key="2">
    <source>
        <dbReference type="ARBA" id="ARBA00009652"/>
    </source>
</evidence>
<evidence type="ECO:0000256" key="6">
    <source>
        <dbReference type="ARBA" id="ARBA00050950"/>
    </source>
</evidence>
<feature type="binding site" evidence="8">
    <location>
        <position position="402"/>
    </location>
    <ligand>
        <name>substrate</name>
    </ligand>
</feature>
<dbReference type="FunFam" id="3.30.70.2510:FF:000001">
    <property type="entry name" value="tRNA pseudouridine synthase Pus10"/>
    <property type="match status" value="1"/>
</dbReference>
<dbReference type="EMBL" id="CP084166">
    <property type="protein sequence ID" value="UJG39805.1"/>
    <property type="molecule type" value="Genomic_DNA"/>
</dbReference>
<dbReference type="PANTHER" id="PTHR21568:SF0">
    <property type="entry name" value="TRNA PSEUDOURIDINE SYNTHASE PUS10"/>
    <property type="match status" value="1"/>
</dbReference>
<accession>A0A9Y1FJU9</accession>
<feature type="binding site" evidence="8">
    <location>
        <position position="330"/>
    </location>
    <ligand>
        <name>substrate</name>
    </ligand>
</feature>
<dbReference type="InterPro" id="IPR039894">
    <property type="entry name" value="Pus10-like"/>
</dbReference>
<protein>
    <recommendedName>
        <fullName evidence="8">tRNA pseudouridine synthase Pus10</fullName>
        <ecNumber evidence="8">5.4.99.25</ecNumber>
    </recommendedName>
    <alternativeName>
        <fullName evidence="8">tRNA pseudouridine 54/55 synthase</fullName>
        <shortName evidence="8">Psi54/55 synthase</shortName>
    </alternativeName>
</protein>
<evidence type="ECO:0000256" key="7">
    <source>
        <dbReference type="ARBA" id="ARBA00058132"/>
    </source>
</evidence>
<dbReference type="Pfam" id="PF22023">
    <property type="entry name" value="Pus10_THUMP_arc"/>
    <property type="match status" value="1"/>
</dbReference>
<keyword evidence="3 8" id="KW-0819">tRNA processing</keyword>
<comment type="catalytic activity">
    <reaction evidence="1 8">
        <text>uridine(55) in tRNA = pseudouridine(55) in tRNA</text>
        <dbReference type="Rhea" id="RHEA:42532"/>
        <dbReference type="Rhea" id="RHEA-COMP:10101"/>
        <dbReference type="Rhea" id="RHEA-COMP:10102"/>
        <dbReference type="ChEBI" id="CHEBI:65314"/>
        <dbReference type="ChEBI" id="CHEBI:65315"/>
        <dbReference type="EC" id="5.4.99.25"/>
    </reaction>
</comment>
<reference evidence="11" key="1">
    <citation type="journal article" date="2022" name="Nat. Microbiol.">
        <title>Unique mobile elements and scalable gene flow at the prokaryote-eukaryote boundary revealed by circularized Asgard archaea genomes.</title>
        <authorList>
            <person name="Wu F."/>
            <person name="Speth D.R."/>
            <person name="Philosof A."/>
            <person name="Cremiere A."/>
            <person name="Narayanan A."/>
            <person name="Barco R.A."/>
            <person name="Connon S.A."/>
            <person name="Amend J.P."/>
            <person name="Antoshechkin I.A."/>
            <person name="Orphan V.J."/>
        </authorList>
    </citation>
    <scope>NUCLEOTIDE SEQUENCE</scope>
    <source>
        <strain evidence="11">PM71</strain>
    </source>
</reference>
<feature type="active site" description="Nucleophile" evidence="8">
    <location>
        <position position="262"/>
    </location>
</feature>
<dbReference type="InterPro" id="IPR020103">
    <property type="entry name" value="PsdUridine_synth_cat_dom_sf"/>
</dbReference>